<name>A0ABW4FR04_9PSEU</name>
<sequence length="115" mass="12203">MIFSVLHILFTAAVTVVLVLAVGLWRFPRAEWLDAVAAGVLSGAAVAVWRLSANMGPLNDDGLPGFSANDWAAPVLVFVLLSVYADLRVPADAGRYRQVRALATLCALAVNVITI</sequence>
<evidence type="ECO:0000256" key="1">
    <source>
        <dbReference type="SAM" id="Phobius"/>
    </source>
</evidence>
<gene>
    <name evidence="2" type="ORF">ACFSCY_21840</name>
</gene>
<proteinExistence type="predicted"/>
<organism evidence="2 3">
    <name type="scientific">Pseudonocardia aurantiaca</name>
    <dbReference type="NCBI Taxonomy" id="75290"/>
    <lineage>
        <taxon>Bacteria</taxon>
        <taxon>Bacillati</taxon>
        <taxon>Actinomycetota</taxon>
        <taxon>Actinomycetes</taxon>
        <taxon>Pseudonocardiales</taxon>
        <taxon>Pseudonocardiaceae</taxon>
        <taxon>Pseudonocardia</taxon>
    </lineage>
</organism>
<protein>
    <submittedName>
        <fullName evidence="2">Uncharacterized protein</fullName>
    </submittedName>
</protein>
<keyword evidence="1" id="KW-0812">Transmembrane</keyword>
<dbReference type="EMBL" id="JBHUCP010000017">
    <property type="protein sequence ID" value="MFD1532076.1"/>
    <property type="molecule type" value="Genomic_DNA"/>
</dbReference>
<dbReference type="Proteomes" id="UP001597145">
    <property type="component" value="Unassembled WGS sequence"/>
</dbReference>
<dbReference type="RefSeq" id="WP_343980571.1">
    <property type="nucleotide sequence ID" value="NZ_BAAAJG010000012.1"/>
</dbReference>
<comment type="caution">
    <text evidence="2">The sequence shown here is derived from an EMBL/GenBank/DDBJ whole genome shotgun (WGS) entry which is preliminary data.</text>
</comment>
<evidence type="ECO:0000313" key="3">
    <source>
        <dbReference type="Proteomes" id="UP001597145"/>
    </source>
</evidence>
<keyword evidence="3" id="KW-1185">Reference proteome</keyword>
<reference evidence="3" key="1">
    <citation type="journal article" date="2019" name="Int. J. Syst. Evol. Microbiol.">
        <title>The Global Catalogue of Microorganisms (GCM) 10K type strain sequencing project: providing services to taxonomists for standard genome sequencing and annotation.</title>
        <authorList>
            <consortium name="The Broad Institute Genomics Platform"/>
            <consortium name="The Broad Institute Genome Sequencing Center for Infectious Disease"/>
            <person name="Wu L."/>
            <person name="Ma J."/>
        </authorList>
    </citation>
    <scope>NUCLEOTIDE SEQUENCE [LARGE SCALE GENOMIC DNA]</scope>
    <source>
        <strain evidence="3">JCM 12165</strain>
    </source>
</reference>
<keyword evidence="1" id="KW-0472">Membrane</keyword>
<keyword evidence="1" id="KW-1133">Transmembrane helix</keyword>
<feature type="transmembrane region" description="Helical" evidence="1">
    <location>
        <begin position="32"/>
        <end position="51"/>
    </location>
</feature>
<feature type="transmembrane region" description="Helical" evidence="1">
    <location>
        <begin position="6"/>
        <end position="25"/>
    </location>
</feature>
<evidence type="ECO:0000313" key="2">
    <source>
        <dbReference type="EMBL" id="MFD1532076.1"/>
    </source>
</evidence>
<feature type="transmembrane region" description="Helical" evidence="1">
    <location>
        <begin position="71"/>
        <end position="87"/>
    </location>
</feature>
<accession>A0ABW4FR04</accession>